<feature type="region of interest" description="Disordered" evidence="1">
    <location>
        <begin position="1"/>
        <end position="66"/>
    </location>
</feature>
<organism evidence="2 3">
    <name type="scientific">Caerostris extrusa</name>
    <name type="common">Bark spider</name>
    <name type="synonym">Caerostris bankana</name>
    <dbReference type="NCBI Taxonomy" id="172846"/>
    <lineage>
        <taxon>Eukaryota</taxon>
        <taxon>Metazoa</taxon>
        <taxon>Ecdysozoa</taxon>
        <taxon>Arthropoda</taxon>
        <taxon>Chelicerata</taxon>
        <taxon>Arachnida</taxon>
        <taxon>Araneae</taxon>
        <taxon>Araneomorphae</taxon>
        <taxon>Entelegynae</taxon>
        <taxon>Araneoidea</taxon>
        <taxon>Araneidae</taxon>
        <taxon>Caerostris</taxon>
    </lineage>
</organism>
<dbReference type="EMBL" id="BPLR01018406">
    <property type="protein sequence ID" value="GIY99288.1"/>
    <property type="molecule type" value="Genomic_DNA"/>
</dbReference>
<dbReference type="InterPro" id="IPR000048">
    <property type="entry name" value="IQ_motif_EF-hand-BS"/>
</dbReference>
<accession>A0AAV4XZJ5</accession>
<feature type="compositionally biased region" description="Polar residues" evidence="1">
    <location>
        <begin position="49"/>
        <end position="60"/>
    </location>
</feature>
<gene>
    <name evidence="2" type="ORF">CEXT_491071</name>
</gene>
<dbReference type="PROSITE" id="PS50096">
    <property type="entry name" value="IQ"/>
    <property type="match status" value="1"/>
</dbReference>
<comment type="caution">
    <text evidence="2">The sequence shown here is derived from an EMBL/GenBank/DDBJ whole genome shotgun (WGS) entry which is preliminary data.</text>
</comment>
<feature type="compositionally biased region" description="Basic and acidic residues" evidence="1">
    <location>
        <begin position="93"/>
        <end position="126"/>
    </location>
</feature>
<feature type="region of interest" description="Disordered" evidence="1">
    <location>
        <begin position="88"/>
        <end position="127"/>
    </location>
</feature>
<evidence type="ECO:0000313" key="3">
    <source>
        <dbReference type="Proteomes" id="UP001054945"/>
    </source>
</evidence>
<feature type="compositionally biased region" description="Basic residues" evidence="1">
    <location>
        <begin position="35"/>
        <end position="48"/>
    </location>
</feature>
<sequence>MSEEKAAEKIQASFRGYKTRKSLKNNGALPDRRRSPSRRWTKARRSPLSKKNASKPNSAQADLPDELLDIDLTDKDLEKSCHQNPKYLQKFYSQEETRQSGSPCRREDRKEKSEEPTVNDKVENGENSKIIFRPIFSRYQPISPTEV</sequence>
<reference evidence="2 3" key="1">
    <citation type="submission" date="2021-06" db="EMBL/GenBank/DDBJ databases">
        <title>Caerostris extrusa draft genome.</title>
        <authorList>
            <person name="Kono N."/>
            <person name="Arakawa K."/>
        </authorList>
    </citation>
    <scope>NUCLEOTIDE SEQUENCE [LARGE SCALE GENOMIC DNA]</scope>
</reference>
<evidence type="ECO:0000256" key="1">
    <source>
        <dbReference type="SAM" id="MobiDB-lite"/>
    </source>
</evidence>
<dbReference type="AlphaFoldDB" id="A0AAV4XZJ5"/>
<dbReference type="Proteomes" id="UP001054945">
    <property type="component" value="Unassembled WGS sequence"/>
</dbReference>
<evidence type="ECO:0000313" key="2">
    <source>
        <dbReference type="EMBL" id="GIY99288.1"/>
    </source>
</evidence>
<keyword evidence="3" id="KW-1185">Reference proteome</keyword>
<dbReference type="CDD" id="cd23767">
    <property type="entry name" value="IQCD"/>
    <property type="match status" value="1"/>
</dbReference>
<dbReference type="Pfam" id="PF00612">
    <property type="entry name" value="IQ"/>
    <property type="match status" value="1"/>
</dbReference>
<proteinExistence type="predicted"/>
<protein>
    <submittedName>
        <fullName evidence="2">Uncharacterized protein</fullName>
    </submittedName>
</protein>
<name>A0AAV4XZJ5_CAEEX</name>